<sequence length="252" mass="28478">MSEYENKIKEVDALQKEINSYRPLNEQQLKELRGYYKIGLTYSSNALEGNSLTETETKIVLEDGLTIGGKPLKDHYEATGHAAAFDIIFNLAKNKELSEADILKLHHLFYHQINVEQAGRYRQQQVIITGTDFIPPAAKLVPTLMKEYVAGLAILENEKHPVEYAALAHLDFVEIHPFVDGNGRVARLLMNIVLLAKGYVITIIPPAVRRDYIDAIKAAQTGQKSKQPFINFISNMVLESQKDYLRLLKALK</sequence>
<dbReference type="AlphaFoldDB" id="A0A2H0XZT1"/>
<gene>
    <name evidence="5" type="ORF">COT42_02900</name>
</gene>
<dbReference type="Proteomes" id="UP000231343">
    <property type="component" value="Unassembled WGS sequence"/>
</dbReference>
<dbReference type="Pfam" id="PF02661">
    <property type="entry name" value="Fic"/>
    <property type="match status" value="1"/>
</dbReference>
<dbReference type="EMBL" id="PEYM01000055">
    <property type="protein sequence ID" value="PIS30411.1"/>
    <property type="molecule type" value="Genomic_DNA"/>
</dbReference>
<evidence type="ECO:0000256" key="3">
    <source>
        <dbReference type="PIRSR" id="PIRSR640198-3"/>
    </source>
</evidence>
<feature type="domain" description="Fido" evidence="4">
    <location>
        <begin position="97"/>
        <end position="235"/>
    </location>
</feature>
<evidence type="ECO:0000313" key="5">
    <source>
        <dbReference type="EMBL" id="PIS30411.1"/>
    </source>
</evidence>
<feature type="site" description="Important for autoinhibition of adenylyltransferase activity" evidence="3">
    <location>
        <position position="48"/>
    </location>
</feature>
<feature type="active site" evidence="1">
    <location>
        <position position="176"/>
    </location>
</feature>
<dbReference type="InterPro" id="IPR036597">
    <property type="entry name" value="Fido-like_dom_sf"/>
</dbReference>
<keyword evidence="2" id="KW-0067">ATP-binding</keyword>
<keyword evidence="2" id="KW-0547">Nucleotide-binding</keyword>
<dbReference type="PROSITE" id="PS51459">
    <property type="entry name" value="FIDO"/>
    <property type="match status" value="1"/>
</dbReference>
<organism evidence="5 6">
    <name type="scientific">Candidatus Saganbacteria bacterium CG08_land_8_20_14_0_20_45_16</name>
    <dbReference type="NCBI Taxonomy" id="2014293"/>
    <lineage>
        <taxon>Bacteria</taxon>
        <taxon>Bacillati</taxon>
        <taxon>Saganbacteria</taxon>
    </lineage>
</organism>
<comment type="caution">
    <text evidence="5">The sequence shown here is derived from an EMBL/GenBank/DDBJ whole genome shotgun (WGS) entry which is preliminary data.</text>
</comment>
<feature type="binding site" evidence="2">
    <location>
        <begin position="180"/>
        <end position="187"/>
    </location>
    <ligand>
        <name>ATP</name>
        <dbReference type="ChEBI" id="CHEBI:30616"/>
    </ligand>
</feature>
<evidence type="ECO:0000313" key="6">
    <source>
        <dbReference type="Proteomes" id="UP000231343"/>
    </source>
</evidence>
<accession>A0A2H0XZT1</accession>
<dbReference type="InterPro" id="IPR003812">
    <property type="entry name" value="Fido"/>
</dbReference>
<reference evidence="5 6" key="1">
    <citation type="submission" date="2017-09" db="EMBL/GenBank/DDBJ databases">
        <title>Depth-based differentiation of microbial function through sediment-hosted aquifers and enrichment of novel symbionts in the deep terrestrial subsurface.</title>
        <authorList>
            <person name="Probst A.J."/>
            <person name="Ladd B."/>
            <person name="Jarett J.K."/>
            <person name="Geller-Mcgrath D.E."/>
            <person name="Sieber C.M."/>
            <person name="Emerson J.B."/>
            <person name="Anantharaman K."/>
            <person name="Thomas B.C."/>
            <person name="Malmstrom R."/>
            <person name="Stieglmeier M."/>
            <person name="Klingl A."/>
            <person name="Woyke T."/>
            <person name="Ryan C.M."/>
            <person name="Banfield J.F."/>
        </authorList>
    </citation>
    <scope>NUCLEOTIDE SEQUENCE [LARGE SCALE GENOMIC DNA]</scope>
    <source>
        <strain evidence="5">CG08_land_8_20_14_0_20_45_16</strain>
    </source>
</reference>
<dbReference type="SUPFAM" id="SSF140931">
    <property type="entry name" value="Fic-like"/>
    <property type="match status" value="1"/>
</dbReference>
<dbReference type="PANTHER" id="PTHR13504">
    <property type="entry name" value="FIDO DOMAIN-CONTAINING PROTEIN DDB_G0283145"/>
    <property type="match status" value="1"/>
</dbReference>
<dbReference type="Gene3D" id="1.10.3290.10">
    <property type="entry name" value="Fido-like domain"/>
    <property type="match status" value="1"/>
</dbReference>
<name>A0A2H0XZT1_UNCSA</name>
<protein>
    <submittedName>
        <fullName evidence="5">Cell filamentation protein Fic</fullName>
    </submittedName>
</protein>
<dbReference type="InterPro" id="IPR040198">
    <property type="entry name" value="Fido_containing"/>
</dbReference>
<dbReference type="GO" id="GO:0005524">
    <property type="term" value="F:ATP binding"/>
    <property type="evidence" value="ECO:0007669"/>
    <property type="project" value="UniProtKB-KW"/>
</dbReference>
<evidence type="ECO:0000256" key="1">
    <source>
        <dbReference type="PIRSR" id="PIRSR640198-1"/>
    </source>
</evidence>
<evidence type="ECO:0000256" key="2">
    <source>
        <dbReference type="PIRSR" id="PIRSR640198-2"/>
    </source>
</evidence>
<evidence type="ECO:0000259" key="4">
    <source>
        <dbReference type="PROSITE" id="PS51459"/>
    </source>
</evidence>
<proteinExistence type="predicted"/>
<dbReference type="PANTHER" id="PTHR13504:SF38">
    <property type="entry name" value="FIDO DOMAIN-CONTAINING PROTEIN"/>
    <property type="match status" value="1"/>
</dbReference>